<sequence length="139" mass="15680">MKLCIILAIFTIFLIVSSKALRTNRQIFFPDDSDESDEFPNNIDYGNRYPVRPTRPTRTTRPSNPTRLTSTSSTVATSTQYSRRIEDCVEGCITRTTGEYNPVCGSDQRTYQNINRFECAVSCGYQITIARNQSCPSVG</sequence>
<feature type="chain" id="PRO_5039940384" description="Kazal-like domain-containing protein" evidence="5">
    <location>
        <begin position="21"/>
        <end position="139"/>
    </location>
</feature>
<evidence type="ECO:0000256" key="3">
    <source>
        <dbReference type="ARBA" id="ARBA00023157"/>
    </source>
</evidence>
<keyword evidence="5" id="KW-0732">Signal</keyword>
<dbReference type="CDD" id="cd00104">
    <property type="entry name" value="KAZAL_FS"/>
    <property type="match status" value="1"/>
</dbReference>
<proteinExistence type="predicted"/>
<feature type="signal peptide" evidence="5">
    <location>
        <begin position="1"/>
        <end position="20"/>
    </location>
</feature>
<accession>A0A9J6BH77</accession>
<reference evidence="7" key="1">
    <citation type="submission" date="2021-03" db="EMBL/GenBank/DDBJ databases">
        <title>Chromosome level genome of the anhydrobiotic midge Polypedilum vanderplanki.</title>
        <authorList>
            <person name="Yoshida Y."/>
            <person name="Kikawada T."/>
            <person name="Gusev O."/>
        </authorList>
    </citation>
    <scope>NUCLEOTIDE SEQUENCE</scope>
    <source>
        <strain evidence="7">NIAS01</strain>
        <tissue evidence="7">Whole body or cell culture</tissue>
    </source>
</reference>
<feature type="region of interest" description="Disordered" evidence="4">
    <location>
        <begin position="40"/>
        <end position="76"/>
    </location>
</feature>
<evidence type="ECO:0000256" key="5">
    <source>
        <dbReference type="SAM" id="SignalP"/>
    </source>
</evidence>
<evidence type="ECO:0000313" key="7">
    <source>
        <dbReference type="EMBL" id="KAG5668867.1"/>
    </source>
</evidence>
<dbReference type="InterPro" id="IPR036058">
    <property type="entry name" value="Kazal_dom_sf"/>
</dbReference>
<gene>
    <name evidence="7" type="ORF">PVAND_016787</name>
</gene>
<dbReference type="Gene3D" id="3.30.60.30">
    <property type="match status" value="1"/>
</dbReference>
<evidence type="ECO:0000256" key="1">
    <source>
        <dbReference type="ARBA" id="ARBA00004613"/>
    </source>
</evidence>
<evidence type="ECO:0000313" key="8">
    <source>
        <dbReference type="Proteomes" id="UP001107558"/>
    </source>
</evidence>
<feature type="domain" description="Kazal-like" evidence="6">
    <location>
        <begin position="82"/>
        <end position="137"/>
    </location>
</feature>
<dbReference type="InterPro" id="IPR002350">
    <property type="entry name" value="Kazal_dom"/>
</dbReference>
<comment type="caution">
    <text evidence="7">The sequence shown here is derived from an EMBL/GenBank/DDBJ whole genome shotgun (WGS) entry which is preliminary data.</text>
</comment>
<keyword evidence="2" id="KW-0964">Secreted</keyword>
<dbReference type="PANTHER" id="PTHR21179">
    <property type="entry name" value="SERINE-TYPE ENDOPEPTIDASE INHIBITOR"/>
    <property type="match status" value="1"/>
</dbReference>
<evidence type="ECO:0000259" key="6">
    <source>
        <dbReference type="PROSITE" id="PS51465"/>
    </source>
</evidence>
<evidence type="ECO:0000256" key="2">
    <source>
        <dbReference type="ARBA" id="ARBA00022525"/>
    </source>
</evidence>
<protein>
    <recommendedName>
        <fullName evidence="6">Kazal-like domain-containing protein</fullName>
    </recommendedName>
</protein>
<name>A0A9J6BH77_POLVA</name>
<keyword evidence="3" id="KW-1015">Disulfide bond</keyword>
<organism evidence="7 8">
    <name type="scientific">Polypedilum vanderplanki</name>
    <name type="common">Sleeping chironomid midge</name>
    <dbReference type="NCBI Taxonomy" id="319348"/>
    <lineage>
        <taxon>Eukaryota</taxon>
        <taxon>Metazoa</taxon>
        <taxon>Ecdysozoa</taxon>
        <taxon>Arthropoda</taxon>
        <taxon>Hexapoda</taxon>
        <taxon>Insecta</taxon>
        <taxon>Pterygota</taxon>
        <taxon>Neoptera</taxon>
        <taxon>Endopterygota</taxon>
        <taxon>Diptera</taxon>
        <taxon>Nematocera</taxon>
        <taxon>Chironomoidea</taxon>
        <taxon>Chironomidae</taxon>
        <taxon>Chironominae</taxon>
        <taxon>Polypedilum</taxon>
        <taxon>Polypedilum</taxon>
    </lineage>
</organism>
<dbReference type="PANTHER" id="PTHR21179:SF0">
    <property type="entry name" value="SERINE PROTEASE INHIBITOR KAZAL-TYPE 4"/>
    <property type="match status" value="1"/>
</dbReference>
<keyword evidence="8" id="KW-1185">Reference proteome</keyword>
<dbReference type="OrthoDB" id="126772at2759"/>
<feature type="compositionally biased region" description="Low complexity" evidence="4">
    <location>
        <begin position="52"/>
        <end position="76"/>
    </location>
</feature>
<dbReference type="InterPro" id="IPR039932">
    <property type="entry name" value="Spink4-like"/>
</dbReference>
<dbReference type="GO" id="GO:0005576">
    <property type="term" value="C:extracellular region"/>
    <property type="evidence" value="ECO:0007669"/>
    <property type="project" value="UniProtKB-SubCell"/>
</dbReference>
<dbReference type="PROSITE" id="PS51465">
    <property type="entry name" value="KAZAL_2"/>
    <property type="match status" value="1"/>
</dbReference>
<evidence type="ECO:0000256" key="4">
    <source>
        <dbReference type="SAM" id="MobiDB-lite"/>
    </source>
</evidence>
<dbReference type="SUPFAM" id="SSF100895">
    <property type="entry name" value="Kazal-type serine protease inhibitors"/>
    <property type="match status" value="1"/>
</dbReference>
<dbReference type="EMBL" id="JADBJN010000004">
    <property type="protein sequence ID" value="KAG5668867.1"/>
    <property type="molecule type" value="Genomic_DNA"/>
</dbReference>
<dbReference type="GO" id="GO:0004867">
    <property type="term" value="F:serine-type endopeptidase inhibitor activity"/>
    <property type="evidence" value="ECO:0007669"/>
    <property type="project" value="InterPro"/>
</dbReference>
<dbReference type="Proteomes" id="UP001107558">
    <property type="component" value="Chromosome 4"/>
</dbReference>
<dbReference type="AlphaFoldDB" id="A0A9J6BH77"/>
<comment type="subcellular location">
    <subcellularLocation>
        <location evidence="1">Secreted</location>
    </subcellularLocation>
</comment>